<proteinExistence type="predicted"/>
<name>W4GRG3_APHAT</name>
<protein>
    <submittedName>
        <fullName evidence="1">Uncharacterized protein</fullName>
    </submittedName>
</protein>
<dbReference type="VEuPathDB" id="FungiDB:H257_04992"/>
<dbReference type="RefSeq" id="XP_009827984.1">
    <property type="nucleotide sequence ID" value="XM_009829682.1"/>
</dbReference>
<dbReference type="EMBL" id="KI913122">
    <property type="protein sequence ID" value="ETV82315.1"/>
    <property type="molecule type" value="Genomic_DNA"/>
</dbReference>
<evidence type="ECO:0000313" key="1">
    <source>
        <dbReference type="EMBL" id="ETV82315.1"/>
    </source>
</evidence>
<reference evidence="1" key="1">
    <citation type="submission" date="2013-12" db="EMBL/GenBank/DDBJ databases">
        <title>The Genome Sequence of Aphanomyces astaci APO3.</title>
        <authorList>
            <consortium name="The Broad Institute Genomics Platform"/>
            <person name="Russ C."/>
            <person name="Tyler B."/>
            <person name="van West P."/>
            <person name="Dieguez-Uribeondo J."/>
            <person name="Young S.K."/>
            <person name="Zeng Q."/>
            <person name="Gargeya S."/>
            <person name="Fitzgerald M."/>
            <person name="Abouelleil A."/>
            <person name="Alvarado L."/>
            <person name="Chapman S.B."/>
            <person name="Gainer-Dewar J."/>
            <person name="Goldberg J."/>
            <person name="Griggs A."/>
            <person name="Gujja S."/>
            <person name="Hansen M."/>
            <person name="Howarth C."/>
            <person name="Imamovic A."/>
            <person name="Ireland A."/>
            <person name="Larimer J."/>
            <person name="McCowan C."/>
            <person name="Murphy C."/>
            <person name="Pearson M."/>
            <person name="Poon T.W."/>
            <person name="Priest M."/>
            <person name="Roberts A."/>
            <person name="Saif S."/>
            <person name="Shea T."/>
            <person name="Sykes S."/>
            <person name="Wortman J."/>
            <person name="Nusbaum C."/>
            <person name="Birren B."/>
        </authorList>
    </citation>
    <scope>NUCLEOTIDE SEQUENCE [LARGE SCALE GENOMIC DNA]</scope>
    <source>
        <strain evidence="1">APO3</strain>
    </source>
</reference>
<accession>W4GRG3</accession>
<organism evidence="1">
    <name type="scientific">Aphanomyces astaci</name>
    <name type="common">Crayfish plague agent</name>
    <dbReference type="NCBI Taxonomy" id="112090"/>
    <lineage>
        <taxon>Eukaryota</taxon>
        <taxon>Sar</taxon>
        <taxon>Stramenopiles</taxon>
        <taxon>Oomycota</taxon>
        <taxon>Saprolegniomycetes</taxon>
        <taxon>Saprolegniales</taxon>
        <taxon>Verrucalvaceae</taxon>
        <taxon>Aphanomyces</taxon>
    </lineage>
</organism>
<dbReference type="AlphaFoldDB" id="W4GRG3"/>
<dbReference type="GeneID" id="20806988"/>
<gene>
    <name evidence="1" type="ORF">H257_04992</name>
</gene>
<sequence>MTGATKGSRLTLPCAPCGMHFNATSLRSMSELALLVQLLLELSSLQASSNSGSRLWSSSSLPPRFLRHHSLKYTFLRSLFFSRHSFIFCSRWALFLAWFSRLYASRRSRFLMWYCLHCSLRLSRFASASSAVSNFLTMM</sequence>